<evidence type="ECO:0000256" key="7">
    <source>
        <dbReference type="ARBA" id="ARBA00022723"/>
    </source>
</evidence>
<dbReference type="InterPro" id="IPR001567">
    <property type="entry name" value="Pept_M3A_M3B_dom"/>
</dbReference>
<dbReference type="CDD" id="cd06457">
    <property type="entry name" value="M3A_MIP"/>
    <property type="match status" value="1"/>
</dbReference>
<dbReference type="InterPro" id="IPR024077">
    <property type="entry name" value="Neurolysin/TOP_dom2"/>
</dbReference>
<evidence type="ECO:0000256" key="6">
    <source>
        <dbReference type="ARBA" id="ARBA00022670"/>
    </source>
</evidence>
<evidence type="ECO:0000313" key="16">
    <source>
        <dbReference type="Proteomes" id="UP000031516"/>
    </source>
</evidence>
<dbReference type="SUPFAM" id="SSF55486">
    <property type="entry name" value="Metalloproteases ('zincins'), catalytic domain"/>
    <property type="match status" value="1"/>
</dbReference>
<keyword evidence="11 13" id="KW-0482">Metalloprotease</keyword>
<organism evidence="15 16">
    <name type="scientific">Kluyveromyces dobzhanskii CBS 2104</name>
    <dbReference type="NCBI Taxonomy" id="1427455"/>
    <lineage>
        <taxon>Eukaryota</taxon>
        <taxon>Fungi</taxon>
        <taxon>Dikarya</taxon>
        <taxon>Ascomycota</taxon>
        <taxon>Saccharomycotina</taxon>
        <taxon>Saccharomycetes</taxon>
        <taxon>Saccharomycetales</taxon>
        <taxon>Saccharomycetaceae</taxon>
        <taxon>Kluyveromyces</taxon>
    </lineage>
</organism>
<dbReference type="OrthoDB" id="17530at2759"/>
<dbReference type="GO" id="GO:0006518">
    <property type="term" value="P:peptide metabolic process"/>
    <property type="evidence" value="ECO:0007669"/>
    <property type="project" value="TreeGrafter"/>
</dbReference>
<comment type="subcellular location">
    <subcellularLocation>
        <location evidence="2">Mitochondrion matrix</location>
    </subcellularLocation>
</comment>
<evidence type="ECO:0000256" key="1">
    <source>
        <dbReference type="ARBA" id="ARBA00000436"/>
    </source>
</evidence>
<comment type="cofactor">
    <cofactor evidence="13">
        <name>Zn(2+)</name>
        <dbReference type="ChEBI" id="CHEBI:29105"/>
    </cofactor>
    <text evidence="13">Binds 1 zinc ion.</text>
</comment>
<dbReference type="AlphaFoldDB" id="A0A0A8LCD6"/>
<evidence type="ECO:0000256" key="12">
    <source>
        <dbReference type="ARBA" id="ARBA00023128"/>
    </source>
</evidence>
<dbReference type="InterPro" id="IPR045090">
    <property type="entry name" value="Pept_M3A_M3B"/>
</dbReference>
<keyword evidence="7 13" id="KW-0479">Metal-binding</keyword>
<keyword evidence="16" id="KW-1185">Reference proteome</keyword>
<proteinExistence type="inferred from homology"/>
<dbReference type="FunFam" id="3.40.390.10:FF:000029">
    <property type="entry name" value="Mitochondrial intermediate peptidase 1"/>
    <property type="match status" value="1"/>
</dbReference>
<comment type="similarity">
    <text evidence="3 13">Belongs to the peptidase M3 family.</text>
</comment>
<dbReference type="Gene3D" id="3.40.390.10">
    <property type="entry name" value="Collagenase (Catalytic Domain)"/>
    <property type="match status" value="1"/>
</dbReference>
<evidence type="ECO:0000256" key="8">
    <source>
        <dbReference type="ARBA" id="ARBA00022801"/>
    </source>
</evidence>
<feature type="domain" description="Peptidase M3A/M3B catalytic" evidence="14">
    <location>
        <begin position="289"/>
        <end position="763"/>
    </location>
</feature>
<evidence type="ECO:0000256" key="2">
    <source>
        <dbReference type="ARBA" id="ARBA00004305"/>
    </source>
</evidence>
<comment type="catalytic activity">
    <reaction evidence="1">
        <text>Release of an N-terminal octapeptide as second stage of processing of some proteins imported into the mitochondrion.</text>
        <dbReference type="EC" id="3.4.24.59"/>
    </reaction>
</comment>
<evidence type="ECO:0000256" key="13">
    <source>
        <dbReference type="RuleBase" id="RU003435"/>
    </source>
</evidence>
<dbReference type="EC" id="3.4.24.59" evidence="4"/>
<evidence type="ECO:0000313" key="15">
    <source>
        <dbReference type="EMBL" id="CDO95917.1"/>
    </source>
</evidence>
<dbReference type="GO" id="GO:0046872">
    <property type="term" value="F:metal ion binding"/>
    <property type="evidence" value="ECO:0007669"/>
    <property type="project" value="UniProtKB-UniRule"/>
</dbReference>
<evidence type="ECO:0000256" key="9">
    <source>
        <dbReference type="ARBA" id="ARBA00022833"/>
    </source>
</evidence>
<dbReference type="MEROPS" id="M03.006"/>
<sequence length="779" mass="89073">MQRTVGLGKEYAQRCLRHSLKLNSARYTSSTAASRLKQPLRRVFDDDSYWRDLNQSNYRLNESSGKTFGLKFGSNVETGLFQNPYLKSANGLVEFTQHSFEKAKGLVEKIHSIESQEQLRYYIKNLDQLSDVLCRVIDLCEFIRATHPDKKYVQTAQQCHEKMFEIMNILNTDVKLCDLLTQCLRDSEALGLGSEEIRAGNILLEDFEKSGIYMKPEIREKFITLSQKISVIGQDFINNTEFVRTNYVKIECELLNENVNKMVCSQMKKDVSGENYKVPTYGYLPYTILRTCTNEEVRKKIWTEMHSCSKAQIERLSELLNLRAQLTKLLGSKNFAEYQLQGKMAKTPENVNGFLESLVHSTRIKAAAELKPLAVLKSELTGTQTPQTSEEVLELMKPWDRDFYGSIQALAQRRSSSSQTSELISSSFSLGVVMQGLSDLFQKIYGIKLVPATPKTGETWSPDVRRIDVIDEQDGLIGVMYCDLFEREGKTPNPAHFTVCCSRNMYLNETDTSTIQIGVNNKGQKFQLPVISLVCDFRSVDVNLGNGSLEKMCLLQLNEIETLFHEMGHAMHSMLGRTQLQNVSGTRCATDFVELPSILMEHFARDTRVLSSISSHFKTGESLDTEVLKNHQLENQFLQNCETFSQIKMSLLDQKLHGLDTDMDESIDVVQIYHRLERRLAVMPDDQSNWCGKFGHLFGYGASYYSYLFDRAIASKIWDHLFEKDPFNRENGTKLKKELLQWGGSRDPWFLLSQVLDEPRLAKGDEWGMRYIGDVKTGM</sequence>
<evidence type="ECO:0000256" key="4">
    <source>
        <dbReference type="ARBA" id="ARBA00012441"/>
    </source>
</evidence>
<keyword evidence="10" id="KW-0809">Transit peptide</keyword>
<dbReference type="Proteomes" id="UP000031516">
    <property type="component" value="Unassembled WGS sequence"/>
</dbReference>
<dbReference type="GO" id="GO:0006627">
    <property type="term" value="P:protein processing involved in protein targeting to mitochondrion"/>
    <property type="evidence" value="ECO:0007669"/>
    <property type="project" value="TreeGrafter"/>
</dbReference>
<dbReference type="GO" id="GO:0005759">
    <property type="term" value="C:mitochondrial matrix"/>
    <property type="evidence" value="ECO:0007669"/>
    <property type="project" value="UniProtKB-SubCell"/>
</dbReference>
<evidence type="ECO:0000256" key="10">
    <source>
        <dbReference type="ARBA" id="ARBA00022946"/>
    </source>
</evidence>
<dbReference type="PANTHER" id="PTHR11804">
    <property type="entry name" value="PROTEASE M3 THIMET OLIGOPEPTIDASE-RELATED"/>
    <property type="match status" value="1"/>
</dbReference>
<accession>A0A0A8LCD6</accession>
<keyword evidence="8 13" id="KW-0378">Hydrolase</keyword>
<dbReference type="InterPro" id="IPR024079">
    <property type="entry name" value="MetalloPept_cat_dom_sf"/>
</dbReference>
<reference evidence="15 16" key="1">
    <citation type="submission" date="2014-03" db="EMBL/GenBank/DDBJ databases">
        <title>The genome of Kluyveromyces dobzhanskii.</title>
        <authorList>
            <person name="Nystedt B."/>
            <person name="Astrom S."/>
        </authorList>
    </citation>
    <scope>NUCLEOTIDE SEQUENCE [LARGE SCALE GENOMIC DNA]</scope>
    <source>
        <strain evidence="15 16">CBS 2104</strain>
    </source>
</reference>
<dbReference type="Pfam" id="PF01432">
    <property type="entry name" value="Peptidase_M3"/>
    <property type="match status" value="1"/>
</dbReference>
<evidence type="ECO:0000256" key="5">
    <source>
        <dbReference type="ARBA" id="ARBA00018046"/>
    </source>
</evidence>
<comment type="caution">
    <text evidence="15">The sequence shown here is derived from an EMBL/GenBank/DDBJ whole genome shotgun (WGS) entry which is preliminary data.</text>
</comment>
<dbReference type="Gene3D" id="1.10.1370.10">
    <property type="entry name" value="Neurolysin, domain 3"/>
    <property type="match status" value="1"/>
</dbReference>
<protein>
    <recommendedName>
        <fullName evidence="5">Mitochondrial intermediate peptidase</fullName>
        <ecNumber evidence="4">3.4.24.59</ecNumber>
    </recommendedName>
</protein>
<evidence type="ECO:0000259" key="14">
    <source>
        <dbReference type="Pfam" id="PF01432"/>
    </source>
</evidence>
<dbReference type="PANTHER" id="PTHR11804:SF79">
    <property type="entry name" value="MITOCHONDRIAL INTERMEDIATE PEPTIDASE"/>
    <property type="match status" value="1"/>
</dbReference>
<name>A0A0A8LCD6_9SACH</name>
<dbReference type="EMBL" id="CCBQ010000045">
    <property type="protein sequence ID" value="CDO95917.1"/>
    <property type="molecule type" value="Genomic_DNA"/>
</dbReference>
<evidence type="ECO:0000256" key="3">
    <source>
        <dbReference type="ARBA" id="ARBA00006040"/>
    </source>
</evidence>
<gene>
    <name evidence="15" type="ORF">KLDO_g4139</name>
</gene>
<dbReference type="InterPro" id="IPR033851">
    <property type="entry name" value="M3A_MIP"/>
</dbReference>
<keyword evidence="6 13" id="KW-0645">Protease</keyword>
<keyword evidence="12" id="KW-0496">Mitochondrion</keyword>
<dbReference type="GO" id="GO:0004222">
    <property type="term" value="F:metalloendopeptidase activity"/>
    <property type="evidence" value="ECO:0007669"/>
    <property type="project" value="UniProtKB-EC"/>
</dbReference>
<keyword evidence="9 13" id="KW-0862">Zinc</keyword>
<evidence type="ECO:0000256" key="11">
    <source>
        <dbReference type="ARBA" id="ARBA00023049"/>
    </source>
</evidence>